<dbReference type="EMBL" id="QVQT01000009">
    <property type="protein sequence ID" value="RFU14862.1"/>
    <property type="molecule type" value="Genomic_DNA"/>
</dbReference>
<dbReference type="InterPro" id="IPR000620">
    <property type="entry name" value="EamA_dom"/>
</dbReference>
<feature type="transmembrane region" description="Helical" evidence="1">
    <location>
        <begin position="66"/>
        <end position="86"/>
    </location>
</feature>
<dbReference type="InterPro" id="IPR037185">
    <property type="entry name" value="EmrE-like"/>
</dbReference>
<reference evidence="3 4" key="1">
    <citation type="submission" date="2018-08" db="EMBL/GenBank/DDBJ databases">
        <title>Acidipila sp. 4G-K13, an acidobacterium isolated from forest soil.</title>
        <authorList>
            <person name="Gao Z.-H."/>
            <person name="Qiu L.-H."/>
        </authorList>
    </citation>
    <scope>NUCLEOTIDE SEQUENCE [LARGE SCALE GENOMIC DNA]</scope>
    <source>
        <strain evidence="3 4">4G-K13</strain>
    </source>
</reference>
<keyword evidence="4" id="KW-1185">Reference proteome</keyword>
<evidence type="ECO:0000313" key="4">
    <source>
        <dbReference type="Proteomes" id="UP000264702"/>
    </source>
</evidence>
<dbReference type="Proteomes" id="UP000264702">
    <property type="component" value="Unassembled WGS sequence"/>
</dbReference>
<dbReference type="OrthoDB" id="68076at2"/>
<gene>
    <name evidence="3" type="ORF">D0Y96_19895</name>
</gene>
<feature type="transmembrane region" description="Helical" evidence="1">
    <location>
        <begin position="242"/>
        <end position="261"/>
    </location>
</feature>
<dbReference type="RefSeq" id="WP_117303555.1">
    <property type="nucleotide sequence ID" value="NZ_QVQT02000009.1"/>
</dbReference>
<dbReference type="SUPFAM" id="SSF103481">
    <property type="entry name" value="Multidrug resistance efflux transporter EmrE"/>
    <property type="match status" value="2"/>
</dbReference>
<name>A0A372IIU2_9BACT</name>
<feature type="transmembrane region" description="Helical" evidence="1">
    <location>
        <begin position="37"/>
        <end position="59"/>
    </location>
</feature>
<evidence type="ECO:0000256" key="1">
    <source>
        <dbReference type="SAM" id="Phobius"/>
    </source>
</evidence>
<keyword evidence="1" id="KW-1133">Transmembrane helix</keyword>
<comment type="caution">
    <text evidence="3">The sequence shown here is derived from an EMBL/GenBank/DDBJ whole genome shotgun (WGS) entry which is preliminary data.</text>
</comment>
<dbReference type="GO" id="GO:0016020">
    <property type="term" value="C:membrane"/>
    <property type="evidence" value="ECO:0007669"/>
    <property type="project" value="InterPro"/>
</dbReference>
<evidence type="ECO:0000259" key="2">
    <source>
        <dbReference type="Pfam" id="PF00892"/>
    </source>
</evidence>
<dbReference type="Gene3D" id="1.10.3730.20">
    <property type="match status" value="1"/>
</dbReference>
<keyword evidence="1" id="KW-0812">Transmembrane</keyword>
<feature type="transmembrane region" description="Helical" evidence="1">
    <location>
        <begin position="151"/>
        <end position="168"/>
    </location>
</feature>
<accession>A0A372IIU2</accession>
<feature type="transmembrane region" description="Helical" evidence="1">
    <location>
        <begin position="92"/>
        <end position="115"/>
    </location>
</feature>
<dbReference type="AlphaFoldDB" id="A0A372IIU2"/>
<organism evidence="3 4">
    <name type="scientific">Paracidobacterium acidisoli</name>
    <dbReference type="NCBI Taxonomy" id="2303751"/>
    <lineage>
        <taxon>Bacteria</taxon>
        <taxon>Pseudomonadati</taxon>
        <taxon>Acidobacteriota</taxon>
        <taxon>Terriglobia</taxon>
        <taxon>Terriglobales</taxon>
        <taxon>Acidobacteriaceae</taxon>
        <taxon>Paracidobacterium</taxon>
    </lineage>
</organism>
<protein>
    <submittedName>
        <fullName evidence="3">DMT family transporter</fullName>
    </submittedName>
</protein>
<keyword evidence="1" id="KW-0472">Membrane</keyword>
<sequence>MILSSTAEAVTLGLSAAAVWGASDFSGGFVTRRSSPAYIVAIAHGVSLLFILALVPLLHPAMPNRLTVVSALVGGGAGGIGLLLLYEALSVGSMGLTSSVAGVVTAILPVIASFFRDGRPTPLRLAGFAVAMTAIWLISWSPGSKSHPRGIGLAVLAGIGFGVLLILLRTAGSGSVLWAMAFSRCGGVGCALVASVFVRLRPGAVRIPWRGIVPLAILAGALDTLGNLLYTLSALYGRLDVAAVLSSLYPAGTILLAVWLLRERATRTQTAGMALALAAVVLISL</sequence>
<feature type="transmembrane region" description="Helical" evidence="1">
    <location>
        <begin position="122"/>
        <end position="139"/>
    </location>
</feature>
<feature type="transmembrane region" description="Helical" evidence="1">
    <location>
        <begin position="175"/>
        <end position="200"/>
    </location>
</feature>
<dbReference type="Pfam" id="PF00892">
    <property type="entry name" value="EamA"/>
    <property type="match status" value="1"/>
</dbReference>
<feature type="transmembrane region" description="Helical" evidence="1">
    <location>
        <begin position="212"/>
        <end position="230"/>
    </location>
</feature>
<feature type="domain" description="EamA" evidence="2">
    <location>
        <begin position="149"/>
        <end position="284"/>
    </location>
</feature>
<evidence type="ECO:0000313" key="3">
    <source>
        <dbReference type="EMBL" id="RFU14862.1"/>
    </source>
</evidence>
<proteinExistence type="predicted"/>